<keyword evidence="1" id="KW-0175">Coiled coil</keyword>
<evidence type="ECO:0000313" key="2">
    <source>
        <dbReference type="EMBL" id="MEK0188338.1"/>
    </source>
</evidence>
<organism evidence="2 3">
    <name type="scientific">Microcoleus anatoxicus PTRS2</name>
    <dbReference type="NCBI Taxonomy" id="2705321"/>
    <lineage>
        <taxon>Bacteria</taxon>
        <taxon>Bacillati</taxon>
        <taxon>Cyanobacteriota</taxon>
        <taxon>Cyanophyceae</taxon>
        <taxon>Oscillatoriophycideae</taxon>
        <taxon>Oscillatoriales</taxon>
        <taxon>Microcoleaceae</taxon>
        <taxon>Microcoleus</taxon>
        <taxon>Microcoleus anatoxicus</taxon>
    </lineage>
</organism>
<evidence type="ECO:0000313" key="3">
    <source>
        <dbReference type="Proteomes" id="UP001384579"/>
    </source>
</evidence>
<keyword evidence="3" id="KW-1185">Reference proteome</keyword>
<evidence type="ECO:0000256" key="1">
    <source>
        <dbReference type="SAM" id="Coils"/>
    </source>
</evidence>
<dbReference type="Proteomes" id="UP001384579">
    <property type="component" value="Unassembled WGS sequence"/>
</dbReference>
<reference evidence="2 3" key="1">
    <citation type="journal article" date="2020" name="Harmful Algae">
        <title>Molecular and morphological characterization of a novel dihydroanatoxin-a producing Microcoleus species (cyanobacteria) from the Russian River, California, USA.</title>
        <authorList>
            <person name="Conklin K.Y."/>
            <person name="Stancheva R."/>
            <person name="Otten T.G."/>
            <person name="Fadness R."/>
            <person name="Boyer G.L."/>
            <person name="Read B."/>
            <person name="Zhang X."/>
            <person name="Sheath R.G."/>
        </authorList>
    </citation>
    <scope>NUCLEOTIDE SEQUENCE [LARGE SCALE GENOMIC DNA]</scope>
    <source>
        <strain evidence="2 3">PTRS2</strain>
    </source>
</reference>
<dbReference type="RefSeq" id="WP_340526158.1">
    <property type="nucleotide sequence ID" value="NZ_JBBLXS010000583.1"/>
</dbReference>
<protein>
    <submittedName>
        <fullName evidence="2">Uncharacterized protein</fullName>
    </submittedName>
</protein>
<name>A0ABU8YVH5_9CYAN</name>
<dbReference type="EMBL" id="JBBLXS010000583">
    <property type="protein sequence ID" value="MEK0188338.1"/>
    <property type="molecule type" value="Genomic_DNA"/>
</dbReference>
<comment type="caution">
    <text evidence="2">The sequence shown here is derived from an EMBL/GenBank/DDBJ whole genome shotgun (WGS) entry which is preliminary data.</text>
</comment>
<proteinExistence type="predicted"/>
<sequence>MSKQPRIPDPETAKRLLANLRRTHLEMEQFNLELAEINARLEEVNRHKRLSRLDKLLNNY</sequence>
<accession>A0ABU8YVH5</accession>
<gene>
    <name evidence="2" type="ORF">WMG39_26360</name>
</gene>
<feature type="coiled-coil region" evidence="1">
    <location>
        <begin position="13"/>
        <end position="47"/>
    </location>
</feature>